<dbReference type="GO" id="GO:0016020">
    <property type="term" value="C:membrane"/>
    <property type="evidence" value="ECO:0007669"/>
    <property type="project" value="UniProtKB-SubCell"/>
</dbReference>
<dbReference type="PRINTS" id="PR00385">
    <property type="entry name" value="P450"/>
</dbReference>
<comment type="subcellular location">
    <subcellularLocation>
        <location evidence="2">Membrane</location>
    </subcellularLocation>
</comment>
<evidence type="ECO:0000256" key="8">
    <source>
        <dbReference type="ARBA" id="ARBA00022989"/>
    </source>
</evidence>
<keyword evidence="11" id="KW-0503">Monooxygenase</keyword>
<comment type="pathway">
    <text evidence="3">Secondary metabolite biosynthesis.</text>
</comment>
<keyword evidence="12" id="KW-0472">Membrane</keyword>
<dbReference type="AlphaFoldDB" id="A0AAD5V4V3"/>
<dbReference type="Pfam" id="PF00067">
    <property type="entry name" value="p450"/>
    <property type="match status" value="2"/>
</dbReference>
<evidence type="ECO:0000256" key="9">
    <source>
        <dbReference type="ARBA" id="ARBA00023002"/>
    </source>
</evidence>
<dbReference type="CDD" id="cd11065">
    <property type="entry name" value="CYP64-like"/>
    <property type="match status" value="2"/>
</dbReference>
<evidence type="ECO:0000256" key="7">
    <source>
        <dbReference type="ARBA" id="ARBA00022723"/>
    </source>
</evidence>
<evidence type="ECO:0000256" key="5">
    <source>
        <dbReference type="ARBA" id="ARBA00022617"/>
    </source>
</evidence>
<keyword evidence="7 13" id="KW-0479">Metal-binding</keyword>
<evidence type="ECO:0000313" key="15">
    <source>
        <dbReference type="Proteomes" id="UP001212997"/>
    </source>
</evidence>
<evidence type="ECO:0000256" key="10">
    <source>
        <dbReference type="ARBA" id="ARBA00023004"/>
    </source>
</evidence>
<dbReference type="PROSITE" id="PS00086">
    <property type="entry name" value="CYTOCHROME_P450"/>
    <property type="match status" value="1"/>
</dbReference>
<evidence type="ECO:0000256" key="1">
    <source>
        <dbReference type="ARBA" id="ARBA00001971"/>
    </source>
</evidence>
<evidence type="ECO:0008006" key="16">
    <source>
        <dbReference type="Google" id="ProtNLM"/>
    </source>
</evidence>
<sequence length="880" mass="99909">MISGIALVTIVGVLFTTLWVSNRRRWKVRPPYPPGPRAEPILGHLRAVPSSYDEGAYREMGDKYGEIVYLNVLGKSIVLLNSERVAIDLLDKRGVIYSDRPPLPFFDMIGWGDVLSFLRYGNEFFKVRKLFQDQLARKKCDLFHGIQLSQRCILLRNLFDSPDRFTSHAKRYVTAVVLEISYGRKVVFDDDRFLKNAEILDELIAAVGATGLNILDFLPILKYIPPWVPGAWFSKFAHRARPLIRAIKDYGLEVVQQDMSSGKAQKSFSSLHLEELSRQNGATKEDLERLKVAAFQMYSAGGETTWSAMETFFLAMVLHPNAQKRAQRELDTVVGHGQLPEFEDQDNLPYLRCVVHEVLRWYPVVPLGLPHRVMQDDIYEGMFIPEGASVVANLRICPGRWLAESEMWIAFASILSMFDIKPIQDDQGNDVLPKAEFHDSLTSFDPGDVVGLKALRKSIIVLNNEKSASDLLEKRSAIYSDRPRFPMLELMGWTTGALVFLPYNKYFHDTRKVFQKQLSRQASAIFQENQSRQALVLMQNLLNTPENLEAHLQRYSASVVAEIAYGHHITSADDPYLEMVTTMNVLLAGVGGQGSNPVDLFPALQKLPSWFPGAWFIRYAEKNLPIYTRMRNYGFDEVRKQMALGTAKPSFLSLNLEDLLREGKENETELHRMKASAFSIISAGSETTKATIHILILSLLLHPQAQRKAQEEIDRVIGSGRLPDFSDRDSLPFVECLMYESLRWHPPAPLGVPHRVMEDDVYRGMFIPRGSTVVANIQSMTLDGNVYRDPTIFFPERYLPQPEGFGEPQPQVIFGFGRRICPGRFLAESSVWIVLATLLTVFDIRPAKDEQGSDIIPPEEFNTGLTRYSEYLCDPEPLDF</sequence>
<evidence type="ECO:0000256" key="13">
    <source>
        <dbReference type="PIRSR" id="PIRSR602401-1"/>
    </source>
</evidence>
<dbReference type="Gene3D" id="1.10.630.10">
    <property type="entry name" value="Cytochrome P450"/>
    <property type="match status" value="2"/>
</dbReference>
<evidence type="ECO:0000256" key="4">
    <source>
        <dbReference type="ARBA" id="ARBA00010617"/>
    </source>
</evidence>
<dbReference type="PANTHER" id="PTHR46300">
    <property type="entry name" value="P450, PUTATIVE (EUROFUNG)-RELATED-RELATED"/>
    <property type="match status" value="1"/>
</dbReference>
<dbReference type="SUPFAM" id="SSF48264">
    <property type="entry name" value="Cytochrome P450"/>
    <property type="match status" value="2"/>
</dbReference>
<organism evidence="14 15">
    <name type="scientific">Meripilus lineatus</name>
    <dbReference type="NCBI Taxonomy" id="2056292"/>
    <lineage>
        <taxon>Eukaryota</taxon>
        <taxon>Fungi</taxon>
        <taxon>Dikarya</taxon>
        <taxon>Basidiomycota</taxon>
        <taxon>Agaricomycotina</taxon>
        <taxon>Agaricomycetes</taxon>
        <taxon>Polyporales</taxon>
        <taxon>Meripilaceae</taxon>
        <taxon>Meripilus</taxon>
    </lineage>
</organism>
<dbReference type="GO" id="GO:0004497">
    <property type="term" value="F:monooxygenase activity"/>
    <property type="evidence" value="ECO:0007669"/>
    <property type="project" value="UniProtKB-KW"/>
</dbReference>
<dbReference type="InterPro" id="IPR036396">
    <property type="entry name" value="Cyt_P450_sf"/>
</dbReference>
<keyword evidence="15" id="KW-1185">Reference proteome</keyword>
<dbReference type="GO" id="GO:0020037">
    <property type="term" value="F:heme binding"/>
    <property type="evidence" value="ECO:0007669"/>
    <property type="project" value="InterPro"/>
</dbReference>
<dbReference type="InterPro" id="IPR017972">
    <property type="entry name" value="Cyt_P450_CS"/>
</dbReference>
<evidence type="ECO:0000256" key="12">
    <source>
        <dbReference type="ARBA" id="ARBA00023136"/>
    </source>
</evidence>
<comment type="similarity">
    <text evidence="4">Belongs to the cytochrome P450 family.</text>
</comment>
<protein>
    <recommendedName>
        <fullName evidence="16">Cytochrome P450</fullName>
    </recommendedName>
</protein>
<dbReference type="Proteomes" id="UP001212997">
    <property type="component" value="Unassembled WGS sequence"/>
</dbReference>
<dbReference type="InterPro" id="IPR001128">
    <property type="entry name" value="Cyt_P450"/>
</dbReference>
<dbReference type="GO" id="GO:0016705">
    <property type="term" value="F:oxidoreductase activity, acting on paired donors, with incorporation or reduction of molecular oxygen"/>
    <property type="evidence" value="ECO:0007669"/>
    <property type="project" value="InterPro"/>
</dbReference>
<reference evidence="14" key="1">
    <citation type="submission" date="2022-07" db="EMBL/GenBank/DDBJ databases">
        <title>Genome Sequence of Physisporinus lineatus.</title>
        <authorList>
            <person name="Buettner E."/>
        </authorList>
    </citation>
    <scope>NUCLEOTIDE SEQUENCE</scope>
    <source>
        <strain evidence="14">VT162</strain>
    </source>
</reference>
<comment type="caution">
    <text evidence="14">The sequence shown here is derived from an EMBL/GenBank/DDBJ whole genome shotgun (WGS) entry which is preliminary data.</text>
</comment>
<feature type="binding site" description="axial binding residue" evidence="13">
    <location>
        <position position="821"/>
    </location>
    <ligand>
        <name>heme</name>
        <dbReference type="ChEBI" id="CHEBI:30413"/>
    </ligand>
    <ligandPart>
        <name>Fe</name>
        <dbReference type="ChEBI" id="CHEBI:18248"/>
    </ligandPart>
</feature>
<keyword evidence="9" id="KW-0560">Oxidoreductase</keyword>
<accession>A0AAD5V4V3</accession>
<evidence type="ECO:0000256" key="11">
    <source>
        <dbReference type="ARBA" id="ARBA00023033"/>
    </source>
</evidence>
<dbReference type="InterPro" id="IPR002401">
    <property type="entry name" value="Cyt_P450_E_grp-I"/>
</dbReference>
<keyword evidence="8" id="KW-1133">Transmembrane helix</keyword>
<dbReference type="PANTHER" id="PTHR46300:SF5">
    <property type="entry name" value="CYTOCHROME P450"/>
    <property type="match status" value="1"/>
</dbReference>
<dbReference type="PRINTS" id="PR00463">
    <property type="entry name" value="EP450I"/>
</dbReference>
<dbReference type="GO" id="GO:0005506">
    <property type="term" value="F:iron ion binding"/>
    <property type="evidence" value="ECO:0007669"/>
    <property type="project" value="InterPro"/>
</dbReference>
<dbReference type="InterPro" id="IPR050364">
    <property type="entry name" value="Cytochrome_P450_fung"/>
</dbReference>
<proteinExistence type="inferred from homology"/>
<gene>
    <name evidence="14" type="ORF">NLI96_g4625</name>
</gene>
<evidence type="ECO:0000313" key="14">
    <source>
        <dbReference type="EMBL" id="KAJ3485907.1"/>
    </source>
</evidence>
<keyword evidence="5 13" id="KW-0349">Heme</keyword>
<evidence type="ECO:0000256" key="6">
    <source>
        <dbReference type="ARBA" id="ARBA00022692"/>
    </source>
</evidence>
<evidence type="ECO:0000256" key="3">
    <source>
        <dbReference type="ARBA" id="ARBA00005179"/>
    </source>
</evidence>
<evidence type="ECO:0000256" key="2">
    <source>
        <dbReference type="ARBA" id="ARBA00004370"/>
    </source>
</evidence>
<keyword evidence="6" id="KW-0812">Transmembrane</keyword>
<comment type="cofactor">
    <cofactor evidence="1 13">
        <name>heme</name>
        <dbReference type="ChEBI" id="CHEBI:30413"/>
    </cofactor>
</comment>
<keyword evidence="10 13" id="KW-0408">Iron</keyword>
<dbReference type="EMBL" id="JANAWD010000138">
    <property type="protein sequence ID" value="KAJ3485907.1"/>
    <property type="molecule type" value="Genomic_DNA"/>
</dbReference>
<name>A0AAD5V4V3_9APHY</name>